<feature type="transmembrane region" description="Helical" evidence="1">
    <location>
        <begin position="85"/>
        <end position="106"/>
    </location>
</feature>
<organism evidence="2 3">
    <name type="scientific">Halalkalibacillus sediminis</name>
    <dbReference type="NCBI Taxonomy" id="2018042"/>
    <lineage>
        <taxon>Bacteria</taxon>
        <taxon>Bacillati</taxon>
        <taxon>Bacillota</taxon>
        <taxon>Bacilli</taxon>
        <taxon>Bacillales</taxon>
        <taxon>Bacillaceae</taxon>
        <taxon>Halalkalibacillus</taxon>
    </lineage>
</organism>
<protein>
    <submittedName>
        <fullName evidence="2">RND transporter</fullName>
    </submittedName>
</protein>
<dbReference type="AlphaFoldDB" id="A0A2I0QTZ9"/>
<feature type="transmembrane region" description="Helical" evidence="1">
    <location>
        <begin position="112"/>
        <end position="134"/>
    </location>
</feature>
<dbReference type="OrthoDB" id="2876005at2"/>
<keyword evidence="3" id="KW-1185">Reference proteome</keyword>
<evidence type="ECO:0000256" key="1">
    <source>
        <dbReference type="SAM" id="Phobius"/>
    </source>
</evidence>
<dbReference type="EMBL" id="PJNH01000002">
    <property type="protein sequence ID" value="PKR77570.1"/>
    <property type="molecule type" value="Genomic_DNA"/>
</dbReference>
<proteinExistence type="predicted"/>
<evidence type="ECO:0000313" key="2">
    <source>
        <dbReference type="EMBL" id="PKR77570.1"/>
    </source>
</evidence>
<keyword evidence="1" id="KW-0472">Membrane</keyword>
<sequence length="147" mass="16650">MKNQENFKKINWTIFSILLFLGVVTLAFTLYDLYSTADTTYGEATQSRPGFRWGSLHTIIAIIILLISSFLALGWKRIFPFNVPIAIIVAGCCYMLIFLTFTIGWVGMQGMAGFLIAFIIGVILIISYSVYNFIEIRKTKNKLARSE</sequence>
<feature type="transmembrane region" description="Helical" evidence="1">
    <location>
        <begin position="51"/>
        <end position="73"/>
    </location>
</feature>
<reference evidence="2 3" key="1">
    <citation type="submission" date="2017-06" db="EMBL/GenBank/DDBJ databases">
        <title>the draft geome sequence of Illustriluteabacillus marina B3227.</title>
        <authorList>
            <person name="He R.-H."/>
            <person name="Du Z.-J."/>
        </authorList>
    </citation>
    <scope>NUCLEOTIDE SEQUENCE [LARGE SCALE GENOMIC DNA]</scope>
    <source>
        <strain evidence="2 3">B3227</strain>
    </source>
</reference>
<accession>A0A2I0QTZ9</accession>
<keyword evidence="1" id="KW-1133">Transmembrane helix</keyword>
<keyword evidence="1" id="KW-0812">Transmembrane</keyword>
<name>A0A2I0QTZ9_9BACI</name>
<evidence type="ECO:0000313" key="3">
    <source>
        <dbReference type="Proteomes" id="UP000243524"/>
    </source>
</evidence>
<feature type="transmembrane region" description="Helical" evidence="1">
    <location>
        <begin position="12"/>
        <end position="31"/>
    </location>
</feature>
<dbReference type="Proteomes" id="UP000243524">
    <property type="component" value="Unassembled WGS sequence"/>
</dbReference>
<gene>
    <name evidence="2" type="ORF">CEY16_06425</name>
</gene>
<dbReference type="RefSeq" id="WP_101331178.1">
    <property type="nucleotide sequence ID" value="NZ_PJNH01000002.1"/>
</dbReference>
<comment type="caution">
    <text evidence="2">The sequence shown here is derived from an EMBL/GenBank/DDBJ whole genome shotgun (WGS) entry which is preliminary data.</text>
</comment>